<proteinExistence type="predicted"/>
<feature type="region of interest" description="Disordered" evidence="1">
    <location>
        <begin position="17"/>
        <end position="60"/>
    </location>
</feature>
<dbReference type="Proteomes" id="UP000019140">
    <property type="component" value="Unassembled WGS sequence"/>
</dbReference>
<feature type="compositionally biased region" description="Polar residues" evidence="1">
    <location>
        <begin position="46"/>
        <end position="59"/>
    </location>
</feature>
<evidence type="ECO:0000313" key="2">
    <source>
        <dbReference type="EMBL" id="ETX04276.1"/>
    </source>
</evidence>
<name>W4M2X2_9BACT</name>
<dbReference type="EMBL" id="AZHX01001259">
    <property type="protein sequence ID" value="ETX04276.1"/>
    <property type="molecule type" value="Genomic_DNA"/>
</dbReference>
<gene>
    <name evidence="2" type="ORF">ETSY2_29795</name>
</gene>
<protein>
    <submittedName>
        <fullName evidence="2">Uncharacterized protein</fullName>
    </submittedName>
</protein>
<accession>W4M2X2</accession>
<dbReference type="Gene3D" id="6.10.10.120">
    <property type="entry name" value="Antitoxin ParD1-like"/>
    <property type="match status" value="1"/>
</dbReference>
<evidence type="ECO:0000256" key="1">
    <source>
        <dbReference type="SAM" id="MobiDB-lite"/>
    </source>
</evidence>
<organism evidence="2 3">
    <name type="scientific">Candidatus Entotheonella gemina</name>
    <dbReference type="NCBI Taxonomy" id="1429439"/>
    <lineage>
        <taxon>Bacteria</taxon>
        <taxon>Pseudomonadati</taxon>
        <taxon>Nitrospinota/Tectimicrobiota group</taxon>
        <taxon>Candidatus Tectimicrobiota</taxon>
        <taxon>Candidatus Entotheonellia</taxon>
        <taxon>Candidatus Entotheonellales</taxon>
        <taxon>Candidatus Entotheonellaceae</taxon>
        <taxon>Candidatus Entotheonella</taxon>
    </lineage>
</organism>
<dbReference type="AlphaFoldDB" id="W4M2X2"/>
<reference evidence="2 3" key="1">
    <citation type="journal article" date="2014" name="Nature">
        <title>An environmental bacterial taxon with a large and distinct metabolic repertoire.</title>
        <authorList>
            <person name="Wilson M.C."/>
            <person name="Mori T."/>
            <person name="Ruckert C."/>
            <person name="Uria A.R."/>
            <person name="Helf M.J."/>
            <person name="Takada K."/>
            <person name="Gernert C."/>
            <person name="Steffens U.A."/>
            <person name="Heycke N."/>
            <person name="Schmitt S."/>
            <person name="Rinke C."/>
            <person name="Helfrich E.J."/>
            <person name="Brachmann A.O."/>
            <person name="Gurgui C."/>
            <person name="Wakimoto T."/>
            <person name="Kracht M."/>
            <person name="Crusemann M."/>
            <person name="Hentschel U."/>
            <person name="Abe I."/>
            <person name="Matsunaga S."/>
            <person name="Kalinowski J."/>
            <person name="Takeyama H."/>
            <person name="Piel J."/>
        </authorList>
    </citation>
    <scope>NUCLEOTIDE SEQUENCE [LARGE SCALE GENOMIC DNA]</scope>
    <source>
        <strain evidence="3">TSY2</strain>
    </source>
</reference>
<comment type="caution">
    <text evidence="2">The sequence shown here is derived from an EMBL/GenBank/DDBJ whole genome shotgun (WGS) entry which is preliminary data.</text>
</comment>
<dbReference type="InterPro" id="IPR038296">
    <property type="entry name" value="ParD_sf"/>
</dbReference>
<dbReference type="HOGENOM" id="CLU_1552469_0_0_7"/>
<sequence>MDLNGLPTELEQFVQRKIEEGDYQSPEEAVSAALRLLRKHEDESHGQQPANGHQDPQTRSADDVLQAISNALSTGKPDLARKLALDGANQYPGHDELQKYARVLAPPKVTQAGQLQTPSIRASRKWLRAYGQDYIGQWVAVRDGQLLYASTSFEELSAHIDEAENTFITQVH</sequence>
<evidence type="ECO:0000313" key="3">
    <source>
        <dbReference type="Proteomes" id="UP000019140"/>
    </source>
</evidence>
<keyword evidence="3" id="KW-1185">Reference proteome</keyword>